<dbReference type="GO" id="GO:0003700">
    <property type="term" value="F:DNA-binding transcription factor activity"/>
    <property type="evidence" value="ECO:0007669"/>
    <property type="project" value="InterPro"/>
</dbReference>
<dbReference type="Pfam" id="PF13184">
    <property type="entry name" value="KH_NusA_1st"/>
    <property type="match status" value="1"/>
</dbReference>
<feature type="domain" description="S1 motif" evidence="9">
    <location>
        <begin position="136"/>
        <end position="200"/>
    </location>
</feature>
<evidence type="ECO:0000256" key="4">
    <source>
        <dbReference type="ARBA" id="ARBA00022884"/>
    </source>
</evidence>
<dbReference type="AlphaFoldDB" id="A0A933I9J8"/>
<keyword evidence="6 7" id="KW-0804">Transcription</keyword>
<name>A0A933I9J8_UNCT6</name>
<dbReference type="InterPro" id="IPR009019">
    <property type="entry name" value="KH_sf_prok-type"/>
</dbReference>
<evidence type="ECO:0000259" key="9">
    <source>
        <dbReference type="PROSITE" id="PS50126"/>
    </source>
</evidence>
<organism evidence="10 11">
    <name type="scientific">candidate division TA06 bacterium</name>
    <dbReference type="NCBI Taxonomy" id="2250710"/>
    <lineage>
        <taxon>Bacteria</taxon>
        <taxon>Bacteria division TA06</taxon>
    </lineage>
</organism>
<dbReference type="CDD" id="cd22529">
    <property type="entry name" value="KH-II_NusA_rpt2"/>
    <property type="match status" value="1"/>
</dbReference>
<dbReference type="Proteomes" id="UP000736328">
    <property type="component" value="Unassembled WGS sequence"/>
</dbReference>
<dbReference type="PROSITE" id="PS50084">
    <property type="entry name" value="KH_TYPE_1"/>
    <property type="match status" value="1"/>
</dbReference>
<comment type="similarity">
    <text evidence="7">Belongs to the NusA family.</text>
</comment>
<dbReference type="InterPro" id="IPR012340">
    <property type="entry name" value="NA-bd_OB-fold"/>
</dbReference>
<evidence type="ECO:0000313" key="10">
    <source>
        <dbReference type="EMBL" id="MBI4725817.1"/>
    </source>
</evidence>
<feature type="compositionally biased region" description="Basic and acidic residues" evidence="8">
    <location>
        <begin position="453"/>
        <end position="476"/>
    </location>
</feature>
<evidence type="ECO:0000256" key="1">
    <source>
        <dbReference type="ARBA" id="ARBA00022472"/>
    </source>
</evidence>
<keyword evidence="2 7" id="KW-0963">Cytoplasm</keyword>
<dbReference type="Pfam" id="PF00575">
    <property type="entry name" value="S1"/>
    <property type="match status" value="1"/>
</dbReference>
<dbReference type="Pfam" id="PF26594">
    <property type="entry name" value="KH_NusA_2nd"/>
    <property type="match status" value="1"/>
</dbReference>
<evidence type="ECO:0000313" key="11">
    <source>
        <dbReference type="Proteomes" id="UP000736328"/>
    </source>
</evidence>
<dbReference type="InterPro" id="IPR010995">
    <property type="entry name" value="DNA_repair_Rad51/TF_NusA_a-hlx"/>
</dbReference>
<keyword evidence="1 7" id="KW-0806">Transcription termination</keyword>
<dbReference type="FunFam" id="3.30.300.20:FF:000005">
    <property type="entry name" value="Transcription termination/antitermination protein NusA"/>
    <property type="match status" value="1"/>
</dbReference>
<dbReference type="SMART" id="SM00316">
    <property type="entry name" value="S1"/>
    <property type="match status" value="1"/>
</dbReference>
<dbReference type="Gene3D" id="3.30.1480.10">
    <property type="entry name" value="NusA, N-terminal domain"/>
    <property type="match status" value="1"/>
</dbReference>
<dbReference type="SUPFAM" id="SSF54814">
    <property type="entry name" value="Prokaryotic type KH domain (KH-domain type II)"/>
    <property type="match status" value="2"/>
</dbReference>
<dbReference type="InterPro" id="IPR025249">
    <property type="entry name" value="TF_NusA_KH_1st"/>
</dbReference>
<dbReference type="InterPro" id="IPR013735">
    <property type="entry name" value="TF_NusA_N"/>
</dbReference>
<dbReference type="SUPFAM" id="SSF50249">
    <property type="entry name" value="Nucleic acid-binding proteins"/>
    <property type="match status" value="1"/>
</dbReference>
<dbReference type="EMBL" id="JACQXR010000010">
    <property type="protein sequence ID" value="MBI4725817.1"/>
    <property type="molecule type" value="Genomic_DNA"/>
</dbReference>
<dbReference type="InterPro" id="IPR015946">
    <property type="entry name" value="KH_dom-like_a/b"/>
</dbReference>
<dbReference type="PROSITE" id="PS50126">
    <property type="entry name" value="S1"/>
    <property type="match status" value="1"/>
</dbReference>
<keyword evidence="5 7" id="KW-0805">Transcription regulation</keyword>
<dbReference type="CDD" id="cd04455">
    <property type="entry name" value="S1_NusA"/>
    <property type="match status" value="1"/>
</dbReference>
<gene>
    <name evidence="7 10" type="primary">nusA</name>
    <name evidence="10" type="ORF">HY768_01095</name>
</gene>
<evidence type="ECO:0000256" key="3">
    <source>
        <dbReference type="ARBA" id="ARBA00022814"/>
    </source>
</evidence>
<dbReference type="SUPFAM" id="SSF47794">
    <property type="entry name" value="Rad51 N-terminal domain-like"/>
    <property type="match status" value="1"/>
</dbReference>
<dbReference type="GO" id="GO:0005829">
    <property type="term" value="C:cytosol"/>
    <property type="evidence" value="ECO:0007669"/>
    <property type="project" value="TreeGrafter"/>
</dbReference>
<evidence type="ECO:0000256" key="8">
    <source>
        <dbReference type="SAM" id="MobiDB-lite"/>
    </source>
</evidence>
<dbReference type="SMART" id="SM00322">
    <property type="entry name" value="KH"/>
    <property type="match status" value="2"/>
</dbReference>
<evidence type="ECO:0000256" key="2">
    <source>
        <dbReference type="ARBA" id="ARBA00022490"/>
    </source>
</evidence>
<dbReference type="InterPro" id="IPR058582">
    <property type="entry name" value="KH_NusA_2nd"/>
</dbReference>
<reference evidence="10" key="1">
    <citation type="submission" date="2020-07" db="EMBL/GenBank/DDBJ databases">
        <title>Huge and variable diversity of episymbiotic CPR bacteria and DPANN archaea in groundwater ecosystems.</title>
        <authorList>
            <person name="He C.Y."/>
            <person name="Keren R."/>
            <person name="Whittaker M."/>
            <person name="Farag I.F."/>
            <person name="Doudna J."/>
            <person name="Cate J.H.D."/>
            <person name="Banfield J.F."/>
        </authorList>
    </citation>
    <scope>NUCLEOTIDE SEQUENCE</scope>
    <source>
        <strain evidence="10">NC_groundwater_1520_Pr4_B-0.1um_53_5</strain>
    </source>
</reference>
<evidence type="ECO:0000256" key="7">
    <source>
        <dbReference type="HAMAP-Rule" id="MF_00945"/>
    </source>
</evidence>
<dbReference type="Pfam" id="PF08529">
    <property type="entry name" value="NusA_N"/>
    <property type="match status" value="1"/>
</dbReference>
<dbReference type="InterPro" id="IPR036555">
    <property type="entry name" value="NusA_N_sf"/>
</dbReference>
<comment type="function">
    <text evidence="7">Participates in both transcription termination and antitermination.</text>
</comment>
<protein>
    <recommendedName>
        <fullName evidence="7">Transcription termination/antitermination protein NusA</fullName>
    </recommendedName>
</protein>
<dbReference type="InterPro" id="IPR010213">
    <property type="entry name" value="TF_NusA"/>
</dbReference>
<accession>A0A933I9J8</accession>
<dbReference type="Gene3D" id="2.40.50.140">
    <property type="entry name" value="Nucleic acid-binding proteins"/>
    <property type="match status" value="1"/>
</dbReference>
<dbReference type="PANTHER" id="PTHR22648">
    <property type="entry name" value="TRANSCRIPTION TERMINATION FACTOR NUSA"/>
    <property type="match status" value="1"/>
</dbReference>
<comment type="subunit">
    <text evidence="7">Monomer. Binds directly to the core enzyme of the DNA-dependent RNA polymerase and to nascent RNA.</text>
</comment>
<dbReference type="HAMAP" id="MF_00945_B">
    <property type="entry name" value="NusA_B"/>
    <property type="match status" value="1"/>
</dbReference>
<dbReference type="GO" id="GO:0031564">
    <property type="term" value="P:transcription antitermination"/>
    <property type="evidence" value="ECO:0007669"/>
    <property type="project" value="UniProtKB-UniRule"/>
</dbReference>
<sequence>MANIDIIEALNEIARQKNLDKEFVIEKLKEGLLQACKKRFGTSDNIVVEVEDEAGDIGIFATRQVVEEITRPGLEITMEEAKEYLDDPKAGDTVEVILPFEDFGRLAIQSTKQVLFQRIKEAEREQVYSDFASRIGEIVSGTVQQINRGDLLISLGHSEAVLPFKEQIHAERYQQGRSIRACLKEVNKTIKGPQIILSRTSPEFVKKLFQQEVPEVRDGLVEIKAVARDPGDRAKIAVYSKENKVDAVGACVGLKGVRVQAVVRELAGEKIDIVPWLPDPAMFASRALAPAKSLDAFSDEEHKRITVISPDDQYSLAIGKKGQNVRLAVRLTGWNINVVTESEYQERMEAVSKAAIPLNELDLADKIKAKLLEAGLDDAEKIIAAGEEGLTNLPGIGAKTAEKILATAKEAKDQKLMALMEQAGGKDGAQKEAATEIAGAADEGEETPSGPDEQAKEEPPSQPETKEPGQEEEKTQ</sequence>
<dbReference type="PANTHER" id="PTHR22648:SF0">
    <property type="entry name" value="TRANSCRIPTION TERMINATION_ANTITERMINATION PROTEIN NUSA"/>
    <property type="match status" value="1"/>
</dbReference>
<keyword evidence="4 7" id="KW-0694">RNA-binding</keyword>
<comment type="subcellular location">
    <subcellularLocation>
        <location evidence="7">Cytoplasm</location>
    </subcellularLocation>
</comment>
<dbReference type="InterPro" id="IPR004087">
    <property type="entry name" value="KH_dom"/>
</dbReference>
<feature type="region of interest" description="Disordered" evidence="8">
    <location>
        <begin position="422"/>
        <end position="476"/>
    </location>
</feature>
<dbReference type="Gene3D" id="1.10.150.20">
    <property type="entry name" value="5' to 3' exonuclease, C-terminal subdomain"/>
    <property type="match status" value="1"/>
</dbReference>
<dbReference type="FunFam" id="3.30.300.20:FF:000002">
    <property type="entry name" value="Transcription termination/antitermination protein NusA"/>
    <property type="match status" value="1"/>
</dbReference>
<proteinExistence type="inferred from homology"/>
<dbReference type="Gene3D" id="3.30.300.20">
    <property type="match status" value="2"/>
</dbReference>
<dbReference type="SUPFAM" id="SSF69705">
    <property type="entry name" value="Transcription factor NusA, N-terminal domain"/>
    <property type="match status" value="1"/>
</dbReference>
<dbReference type="Pfam" id="PF14520">
    <property type="entry name" value="HHH_5"/>
    <property type="match status" value="1"/>
</dbReference>
<comment type="caution">
    <text evidence="10">The sequence shown here is derived from an EMBL/GenBank/DDBJ whole genome shotgun (WGS) entry which is preliminary data.</text>
</comment>
<keyword evidence="3 7" id="KW-0889">Transcription antitermination</keyword>
<dbReference type="GO" id="GO:0006353">
    <property type="term" value="P:DNA-templated transcription termination"/>
    <property type="evidence" value="ECO:0007669"/>
    <property type="project" value="UniProtKB-UniRule"/>
</dbReference>
<dbReference type="GO" id="GO:0000166">
    <property type="term" value="F:nucleotide binding"/>
    <property type="evidence" value="ECO:0007669"/>
    <property type="project" value="InterPro"/>
</dbReference>
<dbReference type="CDD" id="cd02134">
    <property type="entry name" value="KH-II_NusA_rpt1"/>
    <property type="match status" value="1"/>
</dbReference>
<evidence type="ECO:0000256" key="6">
    <source>
        <dbReference type="ARBA" id="ARBA00023163"/>
    </source>
</evidence>
<dbReference type="InterPro" id="IPR003029">
    <property type="entry name" value="S1_domain"/>
</dbReference>
<dbReference type="InterPro" id="IPR030842">
    <property type="entry name" value="TF_NusA_bacterial"/>
</dbReference>
<dbReference type="NCBIfam" id="TIGR01953">
    <property type="entry name" value="NusA"/>
    <property type="match status" value="1"/>
</dbReference>
<evidence type="ECO:0000256" key="5">
    <source>
        <dbReference type="ARBA" id="ARBA00023015"/>
    </source>
</evidence>
<dbReference type="GO" id="GO:0003723">
    <property type="term" value="F:RNA binding"/>
    <property type="evidence" value="ECO:0007669"/>
    <property type="project" value="UniProtKB-UniRule"/>
</dbReference>